<dbReference type="STRING" id="1550231.SAMN05660662_3649"/>
<dbReference type="Proteomes" id="UP000199406">
    <property type="component" value="Unassembled WGS sequence"/>
</dbReference>
<keyword evidence="2" id="KW-0540">Nuclease</keyword>
<evidence type="ECO:0000313" key="3">
    <source>
        <dbReference type="Proteomes" id="UP000199406"/>
    </source>
</evidence>
<keyword evidence="2" id="KW-0255">Endonuclease</keyword>
<dbReference type="EMBL" id="FNBT01000008">
    <property type="protein sequence ID" value="SDF87701.1"/>
    <property type="molecule type" value="Genomic_DNA"/>
</dbReference>
<sequence length="284" mass="31077">MFRARDVVHDSLLTHDALRSQAWRRLYRGVYADADLPDSLDVRIRGARLISPSTAVFSGRTAAHLHGAPELADRRGLPVEVTVPAGVRFGPVRGLQVRRVDLPVSDVARVGEWRCTTGLRTALDIARWDPLPDAVAALDLLLARGVVAEVALREPAASRDGRGSRQARRAVELSDARAESQPESRLRVILTLAGLPPVPQCVVRGQGGEFLARVDLGYPELRVAVEYDGAWHAGNGQFVRDRRRLNLLTAAGWAVLHVTSADLRDTALLVERVRALLRRATTGK</sequence>
<accession>A0A1G7PN38</accession>
<name>A0A1G7PN38_9ACTN</name>
<proteinExistence type="predicted"/>
<organism evidence="2 3">
    <name type="scientific">Blastococcus aurantiacus</name>
    <dbReference type="NCBI Taxonomy" id="1550231"/>
    <lineage>
        <taxon>Bacteria</taxon>
        <taxon>Bacillati</taxon>
        <taxon>Actinomycetota</taxon>
        <taxon>Actinomycetes</taxon>
        <taxon>Geodermatophilales</taxon>
        <taxon>Geodermatophilaceae</taxon>
        <taxon>Blastococcus</taxon>
    </lineage>
</organism>
<evidence type="ECO:0000313" key="2">
    <source>
        <dbReference type="EMBL" id="SDF87701.1"/>
    </source>
</evidence>
<keyword evidence="3" id="KW-1185">Reference proteome</keyword>
<dbReference type="AlphaFoldDB" id="A0A1G7PN38"/>
<dbReference type="SUPFAM" id="SSF52980">
    <property type="entry name" value="Restriction endonuclease-like"/>
    <property type="match status" value="1"/>
</dbReference>
<feature type="region of interest" description="Disordered" evidence="1">
    <location>
        <begin position="158"/>
        <end position="178"/>
    </location>
</feature>
<keyword evidence="2" id="KW-0378">Hydrolase</keyword>
<reference evidence="3" key="1">
    <citation type="submission" date="2016-10" db="EMBL/GenBank/DDBJ databases">
        <authorList>
            <person name="Varghese N."/>
            <person name="Submissions S."/>
        </authorList>
    </citation>
    <scope>NUCLEOTIDE SEQUENCE [LARGE SCALE GENOMIC DNA]</scope>
    <source>
        <strain evidence="3">DSM 44268</strain>
    </source>
</reference>
<evidence type="ECO:0000256" key="1">
    <source>
        <dbReference type="SAM" id="MobiDB-lite"/>
    </source>
</evidence>
<dbReference type="Gene3D" id="3.40.960.10">
    <property type="entry name" value="VSR Endonuclease"/>
    <property type="match status" value="1"/>
</dbReference>
<dbReference type="GO" id="GO:0004519">
    <property type="term" value="F:endonuclease activity"/>
    <property type="evidence" value="ECO:0007669"/>
    <property type="project" value="UniProtKB-KW"/>
</dbReference>
<gene>
    <name evidence="2" type="ORF">SAMN05660662_3649</name>
</gene>
<dbReference type="InterPro" id="IPR011335">
    <property type="entry name" value="Restrct_endonuc-II-like"/>
</dbReference>
<protein>
    <submittedName>
        <fullName evidence="2">T/G mismatch-specific endonuclease</fullName>
    </submittedName>
</protein>